<name>A0A1E1X7L3_9ACAR</name>
<evidence type="ECO:0000256" key="6">
    <source>
        <dbReference type="SAM" id="MobiDB-lite"/>
    </source>
</evidence>
<protein>
    <submittedName>
        <fullName evidence="8">Putative p53-mediated apoptosis protein</fullName>
    </submittedName>
</protein>
<feature type="transmembrane region" description="Helical" evidence="7">
    <location>
        <begin position="279"/>
        <end position="299"/>
    </location>
</feature>
<dbReference type="Pfam" id="PF07264">
    <property type="entry name" value="EI24"/>
    <property type="match status" value="1"/>
</dbReference>
<comment type="subcellular location">
    <subcellularLocation>
        <location evidence="1">Membrane</location>
        <topology evidence="1">Multi-pass membrane protein</topology>
    </subcellularLocation>
</comment>
<sequence>MEDLRCASVGAMRGAYDFVVGGIIVKSLDAEQRKRAAARAAAASSAPTTALALRRAAAQAAAFGAPSAQPPSTRNSSREEPRVVYRIFQCILLNGGVFGTSIVAFYCLLLPCVKFLVGLLFGDHHSSAAHGIWMWLQPLLVYTFQALWVLPLFVLSKVVNCLWFQDIADIAFRYITGGRPAASPGLSRVLADVLFSLMVQTLFLLQALIVSMLPIGMIGEIVYLVHLSLLYSLYSFEYSWFNRGWELHRRLSFIEDNWPYFMGFGMPLAVVTSWPSSYFISGCIFSVLFPLSMLSAYAATPMTGTARFPLKLFSPSIWVSNAIFNRITANCAVKPARPVLTPQKRSVSREHRRHSASPRAPRHRTVPTS</sequence>
<dbReference type="PANTHER" id="PTHR21389">
    <property type="entry name" value="P53 INDUCED PROTEIN"/>
    <property type="match status" value="1"/>
</dbReference>
<evidence type="ECO:0000256" key="3">
    <source>
        <dbReference type="ARBA" id="ARBA00022692"/>
    </source>
</evidence>
<dbReference type="GO" id="GO:0016020">
    <property type="term" value="C:membrane"/>
    <property type="evidence" value="ECO:0007669"/>
    <property type="project" value="UniProtKB-SubCell"/>
</dbReference>
<proteinExistence type="evidence at transcript level"/>
<feature type="compositionally biased region" description="Basic residues" evidence="6">
    <location>
        <begin position="350"/>
        <end position="369"/>
    </location>
</feature>
<accession>A0A1E1X7L3</accession>
<feature type="transmembrane region" description="Helical" evidence="7">
    <location>
        <begin position="91"/>
        <end position="120"/>
    </location>
</feature>
<keyword evidence="5 7" id="KW-0472">Membrane</keyword>
<dbReference type="InterPro" id="IPR059112">
    <property type="entry name" value="CysZ/EI24"/>
</dbReference>
<comment type="similarity">
    <text evidence="2">Belongs to the EI24 family.</text>
</comment>
<dbReference type="GO" id="GO:0016236">
    <property type="term" value="P:macroautophagy"/>
    <property type="evidence" value="ECO:0007669"/>
    <property type="project" value="TreeGrafter"/>
</dbReference>
<evidence type="ECO:0000256" key="1">
    <source>
        <dbReference type="ARBA" id="ARBA00004141"/>
    </source>
</evidence>
<feature type="transmembrane region" description="Helical" evidence="7">
    <location>
        <begin position="132"/>
        <end position="155"/>
    </location>
</feature>
<dbReference type="GO" id="GO:0005783">
    <property type="term" value="C:endoplasmic reticulum"/>
    <property type="evidence" value="ECO:0007669"/>
    <property type="project" value="TreeGrafter"/>
</dbReference>
<dbReference type="EMBL" id="GFAC01004152">
    <property type="protein sequence ID" value="JAT95036.1"/>
    <property type="molecule type" value="mRNA"/>
</dbReference>
<evidence type="ECO:0000256" key="2">
    <source>
        <dbReference type="ARBA" id="ARBA00010970"/>
    </source>
</evidence>
<dbReference type="PANTHER" id="PTHR21389:SF0">
    <property type="entry name" value="ETOPOSIDE-INDUCED PROTEIN 2.4 HOMOLOG"/>
    <property type="match status" value="1"/>
</dbReference>
<evidence type="ECO:0000256" key="4">
    <source>
        <dbReference type="ARBA" id="ARBA00022989"/>
    </source>
</evidence>
<dbReference type="AlphaFoldDB" id="A0A1E1X7L3"/>
<evidence type="ECO:0000256" key="7">
    <source>
        <dbReference type="SAM" id="Phobius"/>
    </source>
</evidence>
<organism evidence="8">
    <name type="scientific">Amblyomma aureolatum</name>
    <dbReference type="NCBI Taxonomy" id="187763"/>
    <lineage>
        <taxon>Eukaryota</taxon>
        <taxon>Metazoa</taxon>
        <taxon>Ecdysozoa</taxon>
        <taxon>Arthropoda</taxon>
        <taxon>Chelicerata</taxon>
        <taxon>Arachnida</taxon>
        <taxon>Acari</taxon>
        <taxon>Parasitiformes</taxon>
        <taxon>Ixodida</taxon>
        <taxon>Ixodoidea</taxon>
        <taxon>Ixodidae</taxon>
        <taxon>Amblyomminae</taxon>
        <taxon>Amblyomma</taxon>
    </lineage>
</organism>
<reference evidence="8" key="1">
    <citation type="journal article" date="2017" name="Front. Cell. Infect. Microbiol.">
        <title>The Distinct Transcriptional Response of the Midgut of Amblyomma sculptum and Amblyomma aureolatum Ticks to Rickettsia rickettsii Correlates to Their Differences in Susceptibility to Infection.</title>
        <authorList>
            <person name="Martins L.A."/>
            <person name="Galletti M.F.B.M."/>
            <person name="Ribeiro J.M."/>
            <person name="Fujita A."/>
            <person name="Costa F.B."/>
            <person name="Labruna M.B."/>
            <person name="Daffre S."/>
            <person name="Fogaca A.C."/>
        </authorList>
    </citation>
    <scope>NUCLEOTIDE SEQUENCE</scope>
</reference>
<evidence type="ECO:0000256" key="5">
    <source>
        <dbReference type="ARBA" id="ARBA00023136"/>
    </source>
</evidence>
<keyword evidence="4 7" id="KW-1133">Transmembrane helix</keyword>
<keyword evidence="3 7" id="KW-0812">Transmembrane</keyword>
<evidence type="ECO:0000313" key="8">
    <source>
        <dbReference type="EMBL" id="JAT95036.1"/>
    </source>
</evidence>
<feature type="region of interest" description="Disordered" evidence="6">
    <location>
        <begin position="342"/>
        <end position="369"/>
    </location>
</feature>